<organism evidence="1 2">
    <name type="scientific">Acinetobacter brisouii CIP 110357</name>
    <dbReference type="NCBI Taxonomy" id="1341683"/>
    <lineage>
        <taxon>Bacteria</taxon>
        <taxon>Pseudomonadati</taxon>
        <taxon>Pseudomonadota</taxon>
        <taxon>Gammaproteobacteria</taxon>
        <taxon>Moraxellales</taxon>
        <taxon>Moraxellaceae</taxon>
        <taxon>Acinetobacter</taxon>
    </lineage>
</organism>
<dbReference type="Proteomes" id="UP000018418">
    <property type="component" value="Unassembled WGS sequence"/>
</dbReference>
<name>V2UE62_9GAMM</name>
<protein>
    <recommendedName>
        <fullName evidence="3">GTPase</fullName>
    </recommendedName>
</protein>
<proteinExistence type="predicted"/>
<accession>V2UE62</accession>
<dbReference type="OrthoDB" id="5724405at2"/>
<keyword evidence="2" id="KW-1185">Reference proteome</keyword>
<evidence type="ECO:0008006" key="3">
    <source>
        <dbReference type="Google" id="ProtNLM"/>
    </source>
</evidence>
<sequence>MTTINQSDFFTAPIEQYRTELSFCAASVKGIQEWLLHLPSVHLGDSSKSLLNAVIEILELKCDESLRFDLIQSLHLSLEQVLGTLEKYFLSDVSSVMNHNESIVELAQQFRCYIARTYIHIAFQSHTELTSKQFSLFAFRQKKQLQDVRSLSTYYALQQLSLLKFQQQVLYKSSLVGQWRIGHQLFILAEYHDFHLEDINYLHGSIHQLSNIYQLYNQINLLDILNTHQIRPIEIQALFQCSYQWVQLIQITDKESPTSRYIIDPNKDFPPVLNNTQLKKSEDCYFIETQALLEHINLANLPQNKHISPTEKHYLSASLIFHVQNVLNNIPERRYERYDYVATIQLAFGLQSAHYYLSHATHFEETLQLVSKVHLQQNNSKFLSGWNDEPVTSNNKSLYSVLDPEAKQIHTCTIMDISINGYRIRWTGDVPKQLRAGEFILVQENAQTPWRGGVIRWLKQASPKHLEFGIEILSQDLTPCAVQLSADRNTVLYHPAILLSNQVLNKTHLSLVVPGHQTFKSQQGINLRLGNKQLKIYLNEIKLISQSFSQFDFELLNDNEQVILEQHIQQHADTIKKQDVWESLK</sequence>
<reference evidence="1 2" key="1">
    <citation type="submission" date="2013-10" db="EMBL/GenBank/DDBJ databases">
        <title>The Genome Sequence of Acinetobacter brisouii CIP 110357.</title>
        <authorList>
            <consortium name="The Broad Institute Genomics Platform"/>
            <consortium name="The Broad Institute Genome Sequencing Center for Infectious Disease"/>
            <person name="Cerqueira G."/>
            <person name="Feldgarden M."/>
            <person name="Courvalin P."/>
            <person name="Grillot-Courvalin C."/>
            <person name="Clermont D."/>
            <person name="Rocha E."/>
            <person name="Yoon E.-J."/>
            <person name="Nemec A."/>
            <person name="Young S.K."/>
            <person name="Zeng Q."/>
            <person name="Gargeya S."/>
            <person name="Fitzgerald M."/>
            <person name="Abouelleil A."/>
            <person name="Alvarado L."/>
            <person name="Berlin A.M."/>
            <person name="Chapman S.B."/>
            <person name="Gainer-Dewar J."/>
            <person name="Goldberg J."/>
            <person name="Gnerre S."/>
            <person name="Griggs A."/>
            <person name="Gujja S."/>
            <person name="Hansen M."/>
            <person name="Howarth C."/>
            <person name="Imamovic A."/>
            <person name="Ireland A."/>
            <person name="Larimer J."/>
            <person name="McCowan C."/>
            <person name="Murphy C."/>
            <person name="Pearson M."/>
            <person name="Poon T.W."/>
            <person name="Priest M."/>
            <person name="Roberts A."/>
            <person name="Saif S."/>
            <person name="Shea T."/>
            <person name="Sykes S."/>
            <person name="Wortman J."/>
            <person name="Nusbaum C."/>
            <person name="Birren B."/>
        </authorList>
    </citation>
    <scope>NUCLEOTIDE SEQUENCE [LARGE SCALE GENOMIC DNA]</scope>
    <source>
        <strain evidence="1 2">CIP 110357</strain>
    </source>
</reference>
<comment type="caution">
    <text evidence="1">The sequence shown here is derived from an EMBL/GenBank/DDBJ whole genome shotgun (WGS) entry which is preliminary data.</text>
</comment>
<dbReference type="RefSeq" id="WP_004903958.1">
    <property type="nucleotide sequence ID" value="NZ_BBTI01000001.1"/>
</dbReference>
<dbReference type="HOGENOM" id="CLU_031627_0_1_6"/>
<gene>
    <name evidence="1" type="ORF">P255_00939</name>
</gene>
<dbReference type="PATRIC" id="fig|1341683.3.peg.932"/>
<evidence type="ECO:0000313" key="2">
    <source>
        <dbReference type="Proteomes" id="UP000018418"/>
    </source>
</evidence>
<dbReference type="AlphaFoldDB" id="V2UE62"/>
<dbReference type="EMBL" id="AYEU01000003">
    <property type="protein sequence ID" value="ESK52778.1"/>
    <property type="molecule type" value="Genomic_DNA"/>
</dbReference>
<dbReference type="STRING" id="396323.VH98_07290"/>
<evidence type="ECO:0000313" key="1">
    <source>
        <dbReference type="EMBL" id="ESK52778.1"/>
    </source>
</evidence>